<feature type="domain" description="DNA mismatch repair proteins mutS family" evidence="6">
    <location>
        <begin position="751"/>
        <end position="767"/>
    </location>
</feature>
<comment type="similarity">
    <text evidence="1">Belongs to the DNA mismatch repair MutS family.</text>
</comment>
<dbReference type="InterPro" id="IPR007696">
    <property type="entry name" value="DNA_mismatch_repair_MutS_core"/>
</dbReference>
<dbReference type="InterPro" id="IPR017261">
    <property type="entry name" value="DNA_mismatch_repair_MutS/MSH"/>
</dbReference>
<dbReference type="EMBL" id="CH991581">
    <property type="protein sequence ID" value="EDQ84782.1"/>
    <property type="molecule type" value="Genomic_DNA"/>
</dbReference>
<dbReference type="SUPFAM" id="SSF52540">
    <property type="entry name" value="P-loop containing nucleoside triphosphate hydrolases"/>
    <property type="match status" value="1"/>
</dbReference>
<evidence type="ECO:0000256" key="4">
    <source>
        <dbReference type="ARBA" id="ARBA00022840"/>
    </source>
</evidence>
<dbReference type="GO" id="GO:0006298">
    <property type="term" value="P:mismatch repair"/>
    <property type="evidence" value="ECO:0000318"/>
    <property type="project" value="GO_Central"/>
</dbReference>
<evidence type="ECO:0000256" key="3">
    <source>
        <dbReference type="ARBA" id="ARBA00022763"/>
    </source>
</evidence>
<dbReference type="GO" id="GO:0032301">
    <property type="term" value="C:MutSalpha complex"/>
    <property type="evidence" value="ECO:0000318"/>
    <property type="project" value="GO_Central"/>
</dbReference>
<accession>A9VCG8</accession>
<dbReference type="InterPro" id="IPR007695">
    <property type="entry name" value="DNA_mismatch_repair_MutS-lik_N"/>
</dbReference>
<protein>
    <recommendedName>
        <fullName evidence="6">DNA mismatch repair proteins mutS family domain-containing protein</fullName>
    </recommendedName>
</protein>
<dbReference type="PANTHER" id="PTHR11361">
    <property type="entry name" value="DNA MISMATCH REPAIR PROTEIN MUTS FAMILY MEMBER"/>
    <property type="match status" value="1"/>
</dbReference>
<dbReference type="PIRSF" id="PIRSF037677">
    <property type="entry name" value="DNA_mis_repair_Msh6"/>
    <property type="match status" value="1"/>
</dbReference>
<evidence type="ECO:0000313" key="7">
    <source>
        <dbReference type="EMBL" id="EDQ84782.1"/>
    </source>
</evidence>
<evidence type="ECO:0000256" key="2">
    <source>
        <dbReference type="ARBA" id="ARBA00022741"/>
    </source>
</evidence>
<dbReference type="STRING" id="81824.A9VCG8"/>
<keyword evidence="8" id="KW-1185">Reference proteome</keyword>
<organism evidence="7 8">
    <name type="scientific">Monosiga brevicollis</name>
    <name type="common">Choanoflagellate</name>
    <dbReference type="NCBI Taxonomy" id="81824"/>
    <lineage>
        <taxon>Eukaryota</taxon>
        <taxon>Choanoflagellata</taxon>
        <taxon>Craspedida</taxon>
        <taxon>Salpingoecidae</taxon>
        <taxon>Monosiga</taxon>
    </lineage>
</organism>
<keyword evidence="5" id="KW-0238">DNA-binding</keyword>
<dbReference type="InterPro" id="IPR027417">
    <property type="entry name" value="P-loop_NTPase"/>
</dbReference>
<name>A9VCG8_MONBE</name>
<dbReference type="Gene3D" id="3.40.50.300">
    <property type="entry name" value="P-loop containing nucleotide triphosphate hydrolases"/>
    <property type="match status" value="1"/>
</dbReference>
<dbReference type="GO" id="GO:0005634">
    <property type="term" value="C:nucleus"/>
    <property type="evidence" value="ECO:0000318"/>
    <property type="project" value="GO_Central"/>
</dbReference>
<dbReference type="SUPFAM" id="SSF48334">
    <property type="entry name" value="DNA repair protein MutS, domain III"/>
    <property type="match status" value="1"/>
</dbReference>
<dbReference type="InterPro" id="IPR045076">
    <property type="entry name" value="MutS"/>
</dbReference>
<dbReference type="Pfam" id="PF01624">
    <property type="entry name" value="MutS_I"/>
    <property type="match status" value="1"/>
</dbReference>
<keyword evidence="3" id="KW-0227">DNA damage</keyword>
<dbReference type="GO" id="GO:0005524">
    <property type="term" value="F:ATP binding"/>
    <property type="evidence" value="ECO:0007669"/>
    <property type="project" value="UniProtKB-KW"/>
</dbReference>
<dbReference type="PROSITE" id="PS00486">
    <property type="entry name" value="DNA_MISMATCH_REPAIR_2"/>
    <property type="match status" value="1"/>
</dbReference>
<gene>
    <name evidence="7" type="ORF">MONBRDRAFT_29905</name>
</gene>
<keyword evidence="2" id="KW-0547">Nucleotide-binding</keyword>
<evidence type="ECO:0000256" key="1">
    <source>
        <dbReference type="ARBA" id="ARBA00006271"/>
    </source>
</evidence>
<dbReference type="GO" id="GO:0140664">
    <property type="term" value="F:ATP-dependent DNA damage sensor activity"/>
    <property type="evidence" value="ECO:0007669"/>
    <property type="project" value="InterPro"/>
</dbReference>
<dbReference type="InterPro" id="IPR036187">
    <property type="entry name" value="DNA_mismatch_repair_MutS_sf"/>
</dbReference>
<dbReference type="InterPro" id="IPR036678">
    <property type="entry name" value="MutS_con_dom_sf"/>
</dbReference>
<dbReference type="SUPFAM" id="SSF53150">
    <property type="entry name" value="DNA repair protein MutS, domain II"/>
    <property type="match status" value="1"/>
</dbReference>
<proteinExistence type="inferred from homology"/>
<dbReference type="eggNOG" id="KOG0218">
    <property type="taxonomic scope" value="Eukaryota"/>
</dbReference>
<dbReference type="PANTHER" id="PTHR11361:SF148">
    <property type="entry name" value="DNA MISMATCH REPAIR PROTEIN MSH6"/>
    <property type="match status" value="1"/>
</dbReference>
<reference evidence="7 8" key="1">
    <citation type="journal article" date="2008" name="Nature">
        <title>The genome of the choanoflagellate Monosiga brevicollis and the origin of metazoans.</title>
        <authorList>
            <consortium name="JGI Sequencing"/>
            <person name="King N."/>
            <person name="Westbrook M.J."/>
            <person name="Young S.L."/>
            <person name="Kuo A."/>
            <person name="Abedin M."/>
            <person name="Chapman J."/>
            <person name="Fairclough S."/>
            <person name="Hellsten U."/>
            <person name="Isogai Y."/>
            <person name="Letunic I."/>
            <person name="Marr M."/>
            <person name="Pincus D."/>
            <person name="Putnam N."/>
            <person name="Rokas A."/>
            <person name="Wright K.J."/>
            <person name="Zuzow R."/>
            <person name="Dirks W."/>
            <person name="Good M."/>
            <person name="Goodstein D."/>
            <person name="Lemons D."/>
            <person name="Li W."/>
            <person name="Lyons J.B."/>
            <person name="Morris A."/>
            <person name="Nichols S."/>
            <person name="Richter D.J."/>
            <person name="Salamov A."/>
            <person name="Bork P."/>
            <person name="Lim W.A."/>
            <person name="Manning G."/>
            <person name="Miller W.T."/>
            <person name="McGinnis W."/>
            <person name="Shapiro H."/>
            <person name="Tjian R."/>
            <person name="Grigoriev I.V."/>
            <person name="Rokhsar D."/>
        </authorList>
    </citation>
    <scope>NUCLEOTIDE SEQUENCE [LARGE SCALE GENOMIC DNA]</scope>
    <source>
        <strain evidence="8">MX1 / ATCC 50154</strain>
    </source>
</reference>
<keyword evidence="4" id="KW-0067">ATP-binding</keyword>
<dbReference type="Pfam" id="PF00488">
    <property type="entry name" value="MutS_V"/>
    <property type="match status" value="1"/>
</dbReference>
<dbReference type="SMART" id="SM00533">
    <property type="entry name" value="MUTSd"/>
    <property type="match status" value="1"/>
</dbReference>
<dbReference type="SMART" id="SM00534">
    <property type="entry name" value="MUTSac"/>
    <property type="match status" value="1"/>
</dbReference>
<dbReference type="InterPro" id="IPR016151">
    <property type="entry name" value="DNA_mismatch_repair_MutS_N"/>
</dbReference>
<dbReference type="SUPFAM" id="SSF55271">
    <property type="entry name" value="DNA repair protein MutS, domain I"/>
    <property type="match status" value="1"/>
</dbReference>
<dbReference type="InterPro" id="IPR000432">
    <property type="entry name" value="DNA_mismatch_repair_MutS_C"/>
</dbReference>
<dbReference type="KEGG" id="mbr:MONBRDRAFT_29905"/>
<dbReference type="RefSeq" id="XP_001750432.1">
    <property type="nucleotide sequence ID" value="XM_001750380.1"/>
</dbReference>
<dbReference type="Proteomes" id="UP000001357">
    <property type="component" value="Unassembled WGS sequence"/>
</dbReference>
<evidence type="ECO:0000313" key="8">
    <source>
        <dbReference type="Proteomes" id="UP000001357"/>
    </source>
</evidence>
<dbReference type="InParanoid" id="A9VCG8"/>
<evidence type="ECO:0000259" key="6">
    <source>
        <dbReference type="PROSITE" id="PS00486"/>
    </source>
</evidence>
<dbReference type="Gene3D" id="3.40.1170.10">
    <property type="entry name" value="DNA repair protein MutS, domain I"/>
    <property type="match status" value="1"/>
</dbReference>
<evidence type="ECO:0000256" key="5">
    <source>
        <dbReference type="ARBA" id="ARBA00023125"/>
    </source>
</evidence>
<sequence length="895" mass="98058">MAVRRGTWQRLWRGVRGVAVRSTSLISQRAQQMSTKAAELKQTAARHRVSHIANLTASLREAYPAELILCQNGSFFEITGDDIQRLQAQSVPLRVSNNLLAGFPHTALENWLLPLAEAFDFRIVIVEQATRKATDKVVPRVVTRVISPGTRSPDLDCSECHLVATAFDPNSNLIGVARVDLTAGQITTALTSRSDVDDILAVHPADEILIPTTHTEVVRPLNTVTPSSDPNIDPSTSWFPQIRPSESSAYTAVPMSYLTYKDDAKLIQKLTPPFAHEMERHAVAVLLNYLKRAYGGDLPSILQSGSDPLQKRETVHMSKATRLALELTQGRESSHRLASTLTKAPLENGAASTLQGSLKLLRDPRINLSRKSNDKRRMGVLDLAELLASLRKVLIEALEDFDHPTSHLWQKEGRAILQSPLAESLLGMCIGPDNLLLGPLDLIPPGYSTDVDAARRQYETDMSKATRIIDELMSVTPAGFLDLNGQLYGRCAYPILTSIISLLPAHSSRSFQAKAANLQAHDFWDDDGAGLIISGVGARKFMTAHKLIARSSKLQTKTKAKGSATQELLKHSALATQSQSLLELKQMAELLAVYERVVEDIALVNRIVSLQADIDVTCALAMVAREQDYVRPKIVAKPILEIEGGRHPVVEAIGAASMRYTPNDCHIPAGGLQILTGPNMGGKSTYLRQVALAVIMAQMGSFVAADSMTYGIVDQIFTRIGADDSLEEGMSTFMVEMSDLAAVLSKSTSNSLVILDEIGRGTSPHDGLAIALSALQHIHDVKANRTLVVTHYHDLPHLTKDWPNVQLKHMRCIVTEDEVLYDHELHDGHTDLSYGIEMARHLLPSDVIGTAEAIRATLTEHGYLTLTEEGTARLNQLARSSRSEQQCYSEQDVKG</sequence>
<dbReference type="AlphaFoldDB" id="A9VCG8"/>
<dbReference type="GO" id="GO:0030983">
    <property type="term" value="F:mismatched DNA binding"/>
    <property type="evidence" value="ECO:0000318"/>
    <property type="project" value="GO_Central"/>
</dbReference>
<dbReference type="GeneID" id="5895657"/>